<sequence>MAQPDHQQQQAALAMAQHQQLKHAFDQPAAINDQHNTNLSIKREKSTATLRKKQSQRFTVAHTSNPGPTESAPPLPIALNNPPLRAPSISSTSDSDFNPGTQNHSHSSYMPNPHSTTTTSNFDPASIFGNQFSLGPPPSITRSGTNLSSIGSAAPSPIGSMNMNPTSTNQSGATPDGEDDIIPTAIVIKNIPFSVRREQLLAIIEDLMIPLPYAFNYHFDNGVFRGLAFANFRSASEADAAVAGLNGFDISGRKLRVEYKKVLQAGEKERIEKEKAIKRMRSMQLQKESSLMDQYSSQPALPSSSTHITFGNYSSHEEDYRGLGGMHNHHPIPASMPHRPSQSVLNSAGQQHPFLSSNHDITSAQQAFESFTLSAALESKQSKELDMNDPQTLELYSRVVVFKEDKLRDELSFAKSLSGPQRRIVHQIAKKLGLVHRSEGVGEERFVVVSKLASGGVPRMNRVASSANMGRAASGQQGGMGGIGQGRYENGLSINSSALRMKKSMPDMRVREMSSGVFYPEPSPRDLLGRKSNMTLRDMGNNNNKQGGFSFQQPDELHSVAIVPHHHQQLQQLNSPMSNNNPHQIIRQPKGPEGGAGKGFGSSSTAAQLTPLRSLHQHPSCHDLSAVFGTEDPCRPSENHQLSHS</sequence>
<dbReference type="InterPro" id="IPR024642">
    <property type="entry name" value="SUZ-C"/>
</dbReference>
<keyword evidence="3" id="KW-0963">Cytoplasm</keyword>
<dbReference type="PANTHER" id="PTHR23003:SF17">
    <property type="entry name" value="RNA-BINDING PROTEIN PIN4"/>
    <property type="match status" value="1"/>
</dbReference>
<evidence type="ECO:0008006" key="20">
    <source>
        <dbReference type="Google" id="ProtNLM"/>
    </source>
</evidence>
<feature type="compositionally biased region" description="Polar residues" evidence="14">
    <location>
        <begin position="573"/>
        <end position="583"/>
    </location>
</feature>
<dbReference type="InterPro" id="IPR050374">
    <property type="entry name" value="RRT5_SRSF_SR"/>
</dbReference>
<evidence type="ECO:0000256" key="13">
    <source>
        <dbReference type="PROSITE-ProRule" id="PRU00176"/>
    </source>
</evidence>
<feature type="domain" description="SUZ-C" evidence="17">
    <location>
        <begin position="564"/>
        <end position="604"/>
    </location>
</feature>
<dbReference type="InterPro" id="IPR035979">
    <property type="entry name" value="RBD_domain_sf"/>
</dbReference>
<name>A0A0L0UYX3_9BASI</name>
<organism evidence="18 19">
    <name type="scientific">Puccinia striiformis f. sp. tritici PST-78</name>
    <dbReference type="NCBI Taxonomy" id="1165861"/>
    <lineage>
        <taxon>Eukaryota</taxon>
        <taxon>Fungi</taxon>
        <taxon>Dikarya</taxon>
        <taxon>Basidiomycota</taxon>
        <taxon>Pucciniomycotina</taxon>
        <taxon>Pucciniomycetes</taxon>
        <taxon>Pucciniales</taxon>
        <taxon>Pucciniaceae</taxon>
        <taxon>Puccinia</taxon>
    </lineage>
</organism>
<comment type="subunit">
    <text evidence="12">Interacts with csx1.</text>
</comment>
<comment type="caution">
    <text evidence="18">The sequence shown here is derived from an EMBL/GenBank/DDBJ whole genome shotgun (WGS) entry which is preliminary data.</text>
</comment>
<keyword evidence="4" id="KW-0597">Phosphoprotein</keyword>
<evidence type="ECO:0000259" key="15">
    <source>
        <dbReference type="PROSITE" id="PS50102"/>
    </source>
</evidence>
<evidence type="ECO:0000256" key="7">
    <source>
        <dbReference type="ARBA" id="ARBA00022806"/>
    </source>
</evidence>
<feature type="compositionally biased region" description="Polar residues" evidence="14">
    <location>
        <begin position="88"/>
        <end position="120"/>
    </location>
</feature>
<keyword evidence="10" id="KW-0539">Nucleus</keyword>
<dbReference type="PROSITE" id="PS51938">
    <property type="entry name" value="SUZ_C"/>
    <property type="match status" value="1"/>
</dbReference>
<feature type="compositionally biased region" description="Low complexity" evidence="14">
    <location>
        <begin position="77"/>
        <end position="87"/>
    </location>
</feature>
<dbReference type="InterPro" id="IPR036867">
    <property type="entry name" value="R3H_dom_sf"/>
</dbReference>
<dbReference type="PROSITE" id="PS51061">
    <property type="entry name" value="R3H"/>
    <property type="match status" value="1"/>
</dbReference>
<evidence type="ECO:0000256" key="10">
    <source>
        <dbReference type="ARBA" id="ARBA00023242"/>
    </source>
</evidence>
<feature type="compositionally biased region" description="Polar residues" evidence="14">
    <location>
        <begin position="159"/>
        <end position="173"/>
    </location>
</feature>
<dbReference type="EMBL" id="AJIL01000182">
    <property type="protein sequence ID" value="KNE91944.1"/>
    <property type="molecule type" value="Genomic_DNA"/>
</dbReference>
<dbReference type="OrthoDB" id="434258at2759"/>
<evidence type="ECO:0000256" key="6">
    <source>
        <dbReference type="ARBA" id="ARBA00022801"/>
    </source>
</evidence>
<evidence type="ECO:0000256" key="8">
    <source>
        <dbReference type="ARBA" id="ARBA00022840"/>
    </source>
</evidence>
<comment type="subcellular location">
    <subcellularLocation>
        <location evidence="2">Cytoplasm</location>
    </subcellularLocation>
    <subcellularLocation>
        <location evidence="1">Nucleus</location>
    </subcellularLocation>
</comment>
<dbReference type="FunFam" id="3.30.70.330:FF:000183">
    <property type="entry name" value="R3H domain containing protein"/>
    <property type="match status" value="1"/>
</dbReference>
<reference evidence="19" key="1">
    <citation type="submission" date="2014-03" db="EMBL/GenBank/DDBJ databases">
        <title>The Genome Sequence of Puccinia striiformis f. sp. tritici PST-78.</title>
        <authorList>
            <consortium name="The Broad Institute Genome Sequencing Platform"/>
            <person name="Cuomo C."/>
            <person name="Hulbert S."/>
            <person name="Chen X."/>
            <person name="Walker B."/>
            <person name="Young S.K."/>
            <person name="Zeng Q."/>
            <person name="Gargeya S."/>
            <person name="Fitzgerald M."/>
            <person name="Haas B."/>
            <person name="Abouelleil A."/>
            <person name="Alvarado L."/>
            <person name="Arachchi H.M."/>
            <person name="Berlin A.M."/>
            <person name="Chapman S.B."/>
            <person name="Goldberg J."/>
            <person name="Griggs A."/>
            <person name="Gujja S."/>
            <person name="Hansen M."/>
            <person name="Howarth C."/>
            <person name="Imamovic A."/>
            <person name="Larimer J."/>
            <person name="McCowan C."/>
            <person name="Montmayeur A."/>
            <person name="Murphy C."/>
            <person name="Neiman D."/>
            <person name="Pearson M."/>
            <person name="Priest M."/>
            <person name="Roberts A."/>
            <person name="Saif S."/>
            <person name="Shea T."/>
            <person name="Sisk P."/>
            <person name="Sykes S."/>
            <person name="Wortman J."/>
            <person name="Nusbaum C."/>
            <person name="Birren B."/>
        </authorList>
    </citation>
    <scope>NUCLEOTIDE SEQUENCE [LARGE SCALE GENOMIC DNA]</scope>
    <source>
        <strain evidence="19">race PST-78</strain>
    </source>
</reference>
<dbReference type="GO" id="GO:0016787">
    <property type="term" value="F:hydrolase activity"/>
    <property type="evidence" value="ECO:0007669"/>
    <property type="project" value="UniProtKB-KW"/>
</dbReference>
<feature type="compositionally biased region" description="Low complexity" evidence="14">
    <location>
        <begin position="1"/>
        <end position="19"/>
    </location>
</feature>
<dbReference type="GO" id="GO:0003729">
    <property type="term" value="F:mRNA binding"/>
    <property type="evidence" value="ECO:0007669"/>
    <property type="project" value="TreeGrafter"/>
</dbReference>
<dbReference type="Gene3D" id="3.30.1370.50">
    <property type="entry name" value="R3H-like domain"/>
    <property type="match status" value="1"/>
</dbReference>
<dbReference type="GO" id="GO:0003677">
    <property type="term" value="F:DNA binding"/>
    <property type="evidence" value="ECO:0007669"/>
    <property type="project" value="UniProtKB-ARBA"/>
</dbReference>
<dbReference type="InterPro" id="IPR001374">
    <property type="entry name" value="R3H_dom"/>
</dbReference>
<dbReference type="InterPro" id="IPR000504">
    <property type="entry name" value="RRM_dom"/>
</dbReference>
<evidence type="ECO:0000259" key="16">
    <source>
        <dbReference type="PROSITE" id="PS51061"/>
    </source>
</evidence>
<feature type="domain" description="RRM" evidence="15">
    <location>
        <begin position="184"/>
        <end position="262"/>
    </location>
</feature>
<keyword evidence="5" id="KW-0547">Nucleotide-binding</keyword>
<feature type="compositionally biased region" description="Polar residues" evidence="14">
    <location>
        <begin position="56"/>
        <end position="68"/>
    </location>
</feature>
<feature type="region of interest" description="Disordered" evidence="14">
    <location>
        <begin position="1"/>
        <end position="120"/>
    </location>
</feature>
<comment type="function">
    <text evidence="11">Regulates global gene expression after oxidative stress. Interacts and stabilizes mRNAs and may regulate their transition between different cytoplasmic components after oxidative stress.</text>
</comment>
<dbReference type="SUPFAM" id="SSF54928">
    <property type="entry name" value="RNA-binding domain, RBD"/>
    <property type="match status" value="1"/>
</dbReference>
<evidence type="ECO:0000259" key="17">
    <source>
        <dbReference type="PROSITE" id="PS51938"/>
    </source>
</evidence>
<dbReference type="Pfam" id="PF01424">
    <property type="entry name" value="R3H"/>
    <property type="match status" value="1"/>
</dbReference>
<dbReference type="GO" id="GO:0004386">
    <property type="term" value="F:helicase activity"/>
    <property type="evidence" value="ECO:0007669"/>
    <property type="project" value="UniProtKB-KW"/>
</dbReference>
<accession>A0A0L0UYX3</accession>
<dbReference type="GO" id="GO:0005737">
    <property type="term" value="C:cytoplasm"/>
    <property type="evidence" value="ECO:0007669"/>
    <property type="project" value="UniProtKB-SubCell"/>
</dbReference>
<dbReference type="InterPro" id="IPR034186">
    <property type="entry name" value="PIN4-like_RRM"/>
</dbReference>
<proteinExistence type="predicted"/>
<dbReference type="SMART" id="SM00360">
    <property type="entry name" value="RRM"/>
    <property type="match status" value="1"/>
</dbReference>
<feature type="compositionally biased region" description="Polar residues" evidence="14">
    <location>
        <begin position="140"/>
        <end position="151"/>
    </location>
</feature>
<dbReference type="AlphaFoldDB" id="A0A0L0UYX3"/>
<dbReference type="CDD" id="cd12253">
    <property type="entry name" value="RRM_PIN4_like"/>
    <property type="match status" value="1"/>
</dbReference>
<dbReference type="PROSITE" id="PS50102">
    <property type="entry name" value="RRM"/>
    <property type="match status" value="1"/>
</dbReference>
<dbReference type="Gene3D" id="3.30.70.330">
    <property type="match status" value="1"/>
</dbReference>
<dbReference type="PANTHER" id="PTHR23003">
    <property type="entry name" value="RNA RECOGNITION MOTIF RRM DOMAIN CONTAINING PROTEIN"/>
    <property type="match status" value="1"/>
</dbReference>
<dbReference type="Pfam" id="PF00076">
    <property type="entry name" value="RRM_1"/>
    <property type="match status" value="1"/>
</dbReference>
<evidence type="ECO:0000256" key="3">
    <source>
        <dbReference type="ARBA" id="ARBA00022490"/>
    </source>
</evidence>
<evidence type="ECO:0000256" key="2">
    <source>
        <dbReference type="ARBA" id="ARBA00004496"/>
    </source>
</evidence>
<feature type="region of interest" description="Disordered" evidence="14">
    <location>
        <begin position="138"/>
        <end position="178"/>
    </location>
</feature>
<evidence type="ECO:0000256" key="1">
    <source>
        <dbReference type="ARBA" id="ARBA00004123"/>
    </source>
</evidence>
<feature type="domain" description="R3H" evidence="16">
    <location>
        <begin position="389"/>
        <end position="453"/>
    </location>
</feature>
<dbReference type="GO" id="GO:0005524">
    <property type="term" value="F:ATP binding"/>
    <property type="evidence" value="ECO:0007669"/>
    <property type="project" value="UniProtKB-KW"/>
</dbReference>
<keyword evidence="9 13" id="KW-0694">RNA-binding</keyword>
<evidence type="ECO:0000256" key="12">
    <source>
        <dbReference type="ARBA" id="ARBA00062407"/>
    </source>
</evidence>
<dbReference type="STRING" id="1165861.A0A0L0UYX3"/>
<feature type="region of interest" description="Disordered" evidence="14">
    <location>
        <begin position="573"/>
        <end position="605"/>
    </location>
</feature>
<evidence type="ECO:0000256" key="5">
    <source>
        <dbReference type="ARBA" id="ARBA00022741"/>
    </source>
</evidence>
<evidence type="ECO:0000313" key="19">
    <source>
        <dbReference type="Proteomes" id="UP000054564"/>
    </source>
</evidence>
<gene>
    <name evidence="18" type="ORF">PSTG_14657</name>
</gene>
<dbReference type="SMART" id="SM00393">
    <property type="entry name" value="R3H"/>
    <property type="match status" value="1"/>
</dbReference>
<evidence type="ECO:0000256" key="4">
    <source>
        <dbReference type="ARBA" id="ARBA00022553"/>
    </source>
</evidence>
<keyword evidence="7" id="KW-0347">Helicase</keyword>
<evidence type="ECO:0000256" key="11">
    <source>
        <dbReference type="ARBA" id="ARBA00055199"/>
    </source>
</evidence>
<evidence type="ECO:0000313" key="18">
    <source>
        <dbReference type="EMBL" id="KNE91944.1"/>
    </source>
</evidence>
<keyword evidence="8" id="KW-0067">ATP-binding</keyword>
<evidence type="ECO:0000256" key="9">
    <source>
        <dbReference type="ARBA" id="ARBA00022884"/>
    </source>
</evidence>
<dbReference type="FunFam" id="3.30.1370.50:FF:000002">
    <property type="entry name" value="Immunoglobulin mu DNA-binding protein 2"/>
    <property type="match status" value="1"/>
</dbReference>
<dbReference type="SUPFAM" id="SSF82708">
    <property type="entry name" value="R3H domain"/>
    <property type="match status" value="1"/>
</dbReference>
<evidence type="ECO:0000256" key="14">
    <source>
        <dbReference type="SAM" id="MobiDB-lite"/>
    </source>
</evidence>
<protein>
    <recommendedName>
        <fullName evidence="20">RRM domain-containing protein</fullName>
    </recommendedName>
</protein>
<keyword evidence="6" id="KW-0378">Hydrolase</keyword>
<dbReference type="GO" id="GO:0071014">
    <property type="term" value="C:post-mRNA release spliceosomal complex"/>
    <property type="evidence" value="ECO:0007669"/>
    <property type="project" value="UniProtKB-ARBA"/>
</dbReference>
<dbReference type="InterPro" id="IPR012677">
    <property type="entry name" value="Nucleotide-bd_a/b_plait_sf"/>
</dbReference>
<keyword evidence="19" id="KW-1185">Reference proteome</keyword>
<dbReference type="Proteomes" id="UP000054564">
    <property type="component" value="Unassembled WGS sequence"/>
</dbReference>